<evidence type="ECO:0000313" key="2">
    <source>
        <dbReference type="Proteomes" id="UP001054252"/>
    </source>
</evidence>
<comment type="caution">
    <text evidence="1">The sequence shown here is derived from an EMBL/GenBank/DDBJ whole genome shotgun (WGS) entry which is preliminary data.</text>
</comment>
<accession>A0AAV5JUA3</accession>
<evidence type="ECO:0008006" key="3">
    <source>
        <dbReference type="Google" id="ProtNLM"/>
    </source>
</evidence>
<evidence type="ECO:0000313" key="1">
    <source>
        <dbReference type="EMBL" id="GKV13900.1"/>
    </source>
</evidence>
<sequence length="129" mass="15251">MYARLNDIVTNLKGLGEVYPPQEVVRKVLRSLPNNWEAKKTTIEEFKDLNTFELEDLIGKLMTYEIEVQVDGGVEVVEKKKKDVAFKATTKRKTMMMRLAQWKVKASWRKVLQIFVSWLKRITTMMRRQ</sequence>
<name>A0AAV5JUA3_9ROSI</name>
<gene>
    <name evidence="1" type="ORF">SLEP1_g24860</name>
</gene>
<dbReference type="Proteomes" id="UP001054252">
    <property type="component" value="Unassembled WGS sequence"/>
</dbReference>
<dbReference type="AlphaFoldDB" id="A0AAV5JUA3"/>
<protein>
    <recommendedName>
        <fullName evidence="3">UBN2 domain-containing protein</fullName>
    </recommendedName>
</protein>
<dbReference type="Pfam" id="PF14223">
    <property type="entry name" value="Retrotran_gag_2"/>
    <property type="match status" value="1"/>
</dbReference>
<dbReference type="EMBL" id="BPVZ01000039">
    <property type="protein sequence ID" value="GKV13900.1"/>
    <property type="molecule type" value="Genomic_DNA"/>
</dbReference>
<keyword evidence="2" id="KW-1185">Reference proteome</keyword>
<organism evidence="1 2">
    <name type="scientific">Rubroshorea leprosula</name>
    <dbReference type="NCBI Taxonomy" id="152421"/>
    <lineage>
        <taxon>Eukaryota</taxon>
        <taxon>Viridiplantae</taxon>
        <taxon>Streptophyta</taxon>
        <taxon>Embryophyta</taxon>
        <taxon>Tracheophyta</taxon>
        <taxon>Spermatophyta</taxon>
        <taxon>Magnoliopsida</taxon>
        <taxon>eudicotyledons</taxon>
        <taxon>Gunneridae</taxon>
        <taxon>Pentapetalae</taxon>
        <taxon>rosids</taxon>
        <taxon>malvids</taxon>
        <taxon>Malvales</taxon>
        <taxon>Dipterocarpaceae</taxon>
        <taxon>Rubroshorea</taxon>
    </lineage>
</organism>
<proteinExistence type="predicted"/>
<reference evidence="1 2" key="1">
    <citation type="journal article" date="2021" name="Commun. Biol.">
        <title>The genome of Shorea leprosula (Dipterocarpaceae) highlights the ecological relevance of drought in aseasonal tropical rainforests.</title>
        <authorList>
            <person name="Ng K.K.S."/>
            <person name="Kobayashi M.J."/>
            <person name="Fawcett J.A."/>
            <person name="Hatakeyama M."/>
            <person name="Paape T."/>
            <person name="Ng C.H."/>
            <person name="Ang C.C."/>
            <person name="Tnah L.H."/>
            <person name="Lee C.T."/>
            <person name="Nishiyama T."/>
            <person name="Sese J."/>
            <person name="O'Brien M.J."/>
            <person name="Copetti D."/>
            <person name="Mohd Noor M.I."/>
            <person name="Ong R.C."/>
            <person name="Putra M."/>
            <person name="Sireger I.Z."/>
            <person name="Indrioko S."/>
            <person name="Kosugi Y."/>
            <person name="Izuno A."/>
            <person name="Isagi Y."/>
            <person name="Lee S.L."/>
            <person name="Shimizu K.K."/>
        </authorList>
    </citation>
    <scope>NUCLEOTIDE SEQUENCE [LARGE SCALE GENOMIC DNA]</scope>
    <source>
        <strain evidence="1">214</strain>
    </source>
</reference>